<keyword evidence="4" id="KW-1185">Reference proteome</keyword>
<evidence type="ECO:0000313" key="3">
    <source>
        <dbReference type="EMBL" id="MCE2055555.1"/>
    </source>
</evidence>
<organism evidence="3 4">
    <name type="scientific">Datura stramonium</name>
    <name type="common">Jimsonweed</name>
    <name type="synonym">Common thornapple</name>
    <dbReference type="NCBI Taxonomy" id="4076"/>
    <lineage>
        <taxon>Eukaryota</taxon>
        <taxon>Viridiplantae</taxon>
        <taxon>Streptophyta</taxon>
        <taxon>Embryophyta</taxon>
        <taxon>Tracheophyta</taxon>
        <taxon>Spermatophyta</taxon>
        <taxon>Magnoliopsida</taxon>
        <taxon>eudicotyledons</taxon>
        <taxon>Gunneridae</taxon>
        <taxon>Pentapetalae</taxon>
        <taxon>asterids</taxon>
        <taxon>lamiids</taxon>
        <taxon>Solanales</taxon>
        <taxon>Solanaceae</taxon>
        <taxon>Solanoideae</taxon>
        <taxon>Datureae</taxon>
        <taxon>Datura</taxon>
    </lineage>
</organism>
<name>A0ABS8W334_DATST</name>
<keyword evidence="2" id="KW-1133">Transmembrane helix</keyword>
<proteinExistence type="predicted"/>
<sequence length="195" mass="21948">MEVEGILYETQPPPPPPQPSTTDHLPPSSSEEHEPYVVFRNEISLSTLQYPSPETAAADYFSLDLEGDICDLNNSSVSTRRDRLLPFLPPEVFGSFKTGLYLPTSDVDVDFFVWAMIDLFTGIMICWLIVVLANLIEVTQSDELLFEIQLVILRSEIRSPQLISSFQSSSQKGVAKKIQVHDLTCDLSSREHFLL</sequence>
<dbReference type="Gene3D" id="3.30.460.10">
    <property type="entry name" value="Beta Polymerase, domain 2"/>
    <property type="match status" value="1"/>
</dbReference>
<reference evidence="3 4" key="1">
    <citation type="journal article" date="2021" name="BMC Genomics">
        <title>Datura genome reveals duplications of psychoactive alkaloid biosynthetic genes and high mutation rate following tissue culture.</title>
        <authorList>
            <person name="Rajewski A."/>
            <person name="Carter-House D."/>
            <person name="Stajich J."/>
            <person name="Litt A."/>
        </authorList>
    </citation>
    <scope>NUCLEOTIDE SEQUENCE [LARGE SCALE GENOMIC DNA]</scope>
    <source>
        <strain evidence="3">AR-01</strain>
    </source>
</reference>
<feature type="region of interest" description="Disordered" evidence="1">
    <location>
        <begin position="1"/>
        <end position="32"/>
    </location>
</feature>
<feature type="compositionally biased region" description="Polar residues" evidence="1">
    <location>
        <begin position="20"/>
        <end position="29"/>
    </location>
</feature>
<dbReference type="EMBL" id="JACEIK010006350">
    <property type="protein sequence ID" value="MCE2055555.1"/>
    <property type="molecule type" value="Genomic_DNA"/>
</dbReference>
<keyword evidence="2" id="KW-0812">Transmembrane</keyword>
<comment type="caution">
    <text evidence="3">The sequence shown here is derived from an EMBL/GenBank/DDBJ whole genome shotgun (WGS) entry which is preliminary data.</text>
</comment>
<evidence type="ECO:0000256" key="1">
    <source>
        <dbReference type="SAM" id="MobiDB-lite"/>
    </source>
</evidence>
<protein>
    <submittedName>
        <fullName evidence="3">Uncharacterized protein</fullName>
    </submittedName>
</protein>
<feature type="transmembrane region" description="Helical" evidence="2">
    <location>
        <begin position="111"/>
        <end position="136"/>
    </location>
</feature>
<dbReference type="Proteomes" id="UP000823775">
    <property type="component" value="Unassembled WGS sequence"/>
</dbReference>
<gene>
    <name evidence="3" type="ORF">HAX54_042873</name>
</gene>
<evidence type="ECO:0000313" key="4">
    <source>
        <dbReference type="Proteomes" id="UP000823775"/>
    </source>
</evidence>
<keyword evidence="2" id="KW-0472">Membrane</keyword>
<dbReference type="SUPFAM" id="SSF81301">
    <property type="entry name" value="Nucleotidyltransferase"/>
    <property type="match status" value="1"/>
</dbReference>
<dbReference type="InterPro" id="IPR043519">
    <property type="entry name" value="NT_sf"/>
</dbReference>
<evidence type="ECO:0000256" key="2">
    <source>
        <dbReference type="SAM" id="Phobius"/>
    </source>
</evidence>
<accession>A0ABS8W334</accession>